<dbReference type="GO" id="GO:0016301">
    <property type="term" value="F:kinase activity"/>
    <property type="evidence" value="ECO:0007669"/>
    <property type="project" value="UniProtKB-KW"/>
</dbReference>
<dbReference type="EMBL" id="FORY01000003">
    <property type="protein sequence ID" value="SFJ30212.1"/>
    <property type="molecule type" value="Genomic_DNA"/>
</dbReference>
<keyword evidence="2" id="KW-1185">Reference proteome</keyword>
<dbReference type="RefSeq" id="WP_066607984.1">
    <property type="nucleotide sequence ID" value="NZ_FORY01000003.1"/>
</dbReference>
<dbReference type="SUPFAM" id="SSF53795">
    <property type="entry name" value="PEP carboxykinase-like"/>
    <property type="match status" value="1"/>
</dbReference>
<dbReference type="Gene3D" id="3.40.50.300">
    <property type="entry name" value="P-loop containing nucleotide triphosphate hydrolases"/>
    <property type="match status" value="1"/>
</dbReference>
<dbReference type="InterPro" id="IPR027597">
    <property type="entry name" value="HprK-rel_B"/>
</dbReference>
<dbReference type="OrthoDB" id="5443147at2"/>
<proteinExistence type="predicted"/>
<dbReference type="GeneID" id="98664360"/>
<dbReference type="InterPro" id="IPR027417">
    <property type="entry name" value="P-loop_NTPase"/>
</dbReference>
<gene>
    <name evidence="1" type="ORF">SAMN04488138_103263</name>
</gene>
<protein>
    <submittedName>
        <fullName evidence="1">HprK-related kinase B</fullName>
    </submittedName>
</protein>
<dbReference type="Proteomes" id="UP000183299">
    <property type="component" value="Unassembled WGS sequence"/>
</dbReference>
<accession>A0A1I3Q9G5</accession>
<keyword evidence="1" id="KW-0418">Kinase</keyword>
<dbReference type="AlphaFoldDB" id="A0A1I3Q9G5"/>
<organism evidence="1 2">
    <name type="scientific">Celeribacter halophilus</name>
    <dbReference type="NCBI Taxonomy" id="576117"/>
    <lineage>
        <taxon>Bacteria</taxon>
        <taxon>Pseudomonadati</taxon>
        <taxon>Pseudomonadota</taxon>
        <taxon>Alphaproteobacteria</taxon>
        <taxon>Rhodobacterales</taxon>
        <taxon>Roseobacteraceae</taxon>
        <taxon>Celeribacter</taxon>
    </lineage>
</organism>
<keyword evidence="1" id="KW-0808">Transferase</keyword>
<sequence>MTLVKTVLDGLDFTTADAATPFHIAIGPVGVTVLCAGGLRDELMAYFAEALVDTLAPELAHQTVHLLPDQGLNWEPDWTQWAREGGKTGRKDAVFDLEGARLVLKVRSGVTFLQSPDHAIAFGPLQDNVSTVINFINTQVLNICQRDGWQLCHAAAVTGLGRGLAIAGLSGGGKSTSILRMMDIEGMRFVSNDRVLVTAGAEPRALGIPKHPRINPGTILGNPRLRDMIAPARRAELEAMPVADLWALEEKHDLFIGEVYGPDRVQYAAPLTDFWVLNWSHEADTTVAVTEVDLSARPALLSAIMKSPGPFYQHPDGRFEPNGASPDPAPYLDALQDVRVCEVSGRIDFDALAGIGQQLFAGSL</sequence>
<evidence type="ECO:0000313" key="1">
    <source>
        <dbReference type="EMBL" id="SFJ30212.1"/>
    </source>
</evidence>
<dbReference type="NCBIfam" id="TIGR04355">
    <property type="entry name" value="HprK_rel_B"/>
    <property type="match status" value="1"/>
</dbReference>
<evidence type="ECO:0000313" key="2">
    <source>
        <dbReference type="Proteomes" id="UP000183299"/>
    </source>
</evidence>
<name>A0A1I3Q9G5_9RHOB</name>
<dbReference type="STRING" id="576117.SAMN04488138_103263"/>
<reference evidence="1 2" key="1">
    <citation type="submission" date="2016-10" db="EMBL/GenBank/DDBJ databases">
        <authorList>
            <person name="de Groot N.N."/>
        </authorList>
    </citation>
    <scope>NUCLEOTIDE SEQUENCE [LARGE SCALE GENOMIC DNA]</scope>
    <source>
        <strain evidence="1 2">CGMCC 1.8891</strain>
    </source>
</reference>